<evidence type="ECO:0000313" key="4">
    <source>
        <dbReference type="Proteomes" id="UP000184082"/>
    </source>
</evidence>
<dbReference type="PANTHER" id="PTHR30185:SF16">
    <property type="entry name" value="PROTEIN GLCT"/>
    <property type="match status" value="1"/>
</dbReference>
<sequence>MNMEKYTIKKILSNNVVLVERNKQNLILVGKGIGFGKKKGYVIGNSEIIEEKFISLKGLNEDEYENFLETVDPKIIEISKNIIEMVEEELGEELNPNIYLGFIDHINFAIKRLEEGIEIVNPFLFETKILYPVEYRLAEKAVEILKKDLNIDIPKAEVGFLTLHIYGGRANRSKKEALENSILINKVLEVVEKKIKMKIDKESFICRRFIMHLIGVIDRVLNDKCHRNNLVPKIKDELRYEFSIAYDISKIMEKILKKPVPESEIGYIALHLHKINNLREEIIEN</sequence>
<dbReference type="GO" id="GO:0003723">
    <property type="term" value="F:RNA binding"/>
    <property type="evidence" value="ECO:0007669"/>
    <property type="project" value="InterPro"/>
</dbReference>
<dbReference type="PANTHER" id="PTHR30185">
    <property type="entry name" value="CRYPTIC BETA-GLUCOSIDE BGL OPERON ANTITERMINATOR"/>
    <property type="match status" value="1"/>
</dbReference>
<dbReference type="Gene3D" id="1.20.890.100">
    <property type="match status" value="1"/>
</dbReference>
<dbReference type="InterPro" id="IPR036650">
    <property type="entry name" value="CAT_RNA-bd_dom_sf"/>
</dbReference>
<dbReference type="SUPFAM" id="SSF63520">
    <property type="entry name" value="PTS-regulatory domain, PRD"/>
    <property type="match status" value="2"/>
</dbReference>
<reference evidence="3 4" key="1">
    <citation type="submission" date="2016-11" db="EMBL/GenBank/DDBJ databases">
        <authorList>
            <person name="Jaros S."/>
            <person name="Januszkiewicz K."/>
            <person name="Wedrychowicz H."/>
        </authorList>
    </citation>
    <scope>NUCLEOTIDE SEQUENCE [LARGE SCALE GENOMIC DNA]</scope>
    <source>
        <strain evidence="3 4">DSM 14501</strain>
    </source>
</reference>
<dbReference type="Gene3D" id="1.10.1790.10">
    <property type="entry name" value="PRD domain"/>
    <property type="match status" value="1"/>
</dbReference>
<dbReference type="InterPro" id="IPR011608">
    <property type="entry name" value="PRD"/>
</dbReference>
<protein>
    <submittedName>
        <fullName evidence="3">Transcriptional antiterminator, BglG family</fullName>
    </submittedName>
</protein>
<dbReference type="PROSITE" id="PS51372">
    <property type="entry name" value="PRD_2"/>
    <property type="match status" value="2"/>
</dbReference>
<evidence type="ECO:0000256" key="1">
    <source>
        <dbReference type="ARBA" id="ARBA00022737"/>
    </source>
</evidence>
<dbReference type="SUPFAM" id="SSF50151">
    <property type="entry name" value="SacY-like RNA-binding domain"/>
    <property type="match status" value="1"/>
</dbReference>
<dbReference type="Pfam" id="PF03123">
    <property type="entry name" value="CAT_RBD"/>
    <property type="match status" value="1"/>
</dbReference>
<gene>
    <name evidence="3" type="ORF">SAMN02745883_01454</name>
</gene>
<keyword evidence="1" id="KW-0677">Repeat</keyword>
<feature type="domain" description="PRD" evidence="2">
    <location>
        <begin position="70"/>
        <end position="175"/>
    </location>
</feature>
<dbReference type="GO" id="GO:0006355">
    <property type="term" value="P:regulation of DNA-templated transcription"/>
    <property type="evidence" value="ECO:0007669"/>
    <property type="project" value="InterPro"/>
</dbReference>
<proteinExistence type="predicted"/>
<evidence type="ECO:0000259" key="2">
    <source>
        <dbReference type="PROSITE" id="PS51372"/>
    </source>
</evidence>
<dbReference type="InterPro" id="IPR036634">
    <property type="entry name" value="PRD_sf"/>
</dbReference>
<dbReference type="EMBL" id="FRAJ01000010">
    <property type="protein sequence ID" value="SHK16961.1"/>
    <property type="molecule type" value="Genomic_DNA"/>
</dbReference>
<evidence type="ECO:0000313" key="3">
    <source>
        <dbReference type="EMBL" id="SHK16961.1"/>
    </source>
</evidence>
<dbReference type="Gene3D" id="1.20.58.1950">
    <property type="match status" value="1"/>
</dbReference>
<dbReference type="AlphaFoldDB" id="A0A1M6Q9U9"/>
<dbReference type="Pfam" id="PF00874">
    <property type="entry name" value="PRD"/>
    <property type="match status" value="2"/>
</dbReference>
<keyword evidence="4" id="KW-1185">Reference proteome</keyword>
<dbReference type="Proteomes" id="UP000184082">
    <property type="component" value="Unassembled WGS sequence"/>
</dbReference>
<dbReference type="InterPro" id="IPR050661">
    <property type="entry name" value="BglG_antiterminators"/>
</dbReference>
<dbReference type="STRING" id="1121266.SAMN02745883_01454"/>
<dbReference type="InterPro" id="IPR004341">
    <property type="entry name" value="CAT_RNA-bd_dom"/>
</dbReference>
<dbReference type="SMART" id="SM01061">
    <property type="entry name" value="CAT_RBD"/>
    <property type="match status" value="1"/>
</dbReference>
<accession>A0A1M6Q9U9</accession>
<feature type="domain" description="PRD" evidence="2">
    <location>
        <begin position="176"/>
        <end position="282"/>
    </location>
</feature>
<dbReference type="Gene3D" id="2.30.24.10">
    <property type="entry name" value="CAT RNA-binding domain"/>
    <property type="match status" value="1"/>
</dbReference>
<name>A0A1M6Q9U9_9FIRM</name>
<organism evidence="3 4">
    <name type="scientific">Caminicella sporogenes DSM 14501</name>
    <dbReference type="NCBI Taxonomy" id="1121266"/>
    <lineage>
        <taxon>Bacteria</taxon>
        <taxon>Bacillati</taxon>
        <taxon>Bacillota</taxon>
        <taxon>Clostridia</taxon>
        <taxon>Peptostreptococcales</taxon>
        <taxon>Caminicellaceae</taxon>
        <taxon>Caminicella</taxon>
    </lineage>
</organism>